<organism evidence="1 2">
    <name type="scientific">Colocasia esculenta</name>
    <name type="common">Wild taro</name>
    <name type="synonym">Arum esculentum</name>
    <dbReference type="NCBI Taxonomy" id="4460"/>
    <lineage>
        <taxon>Eukaryota</taxon>
        <taxon>Viridiplantae</taxon>
        <taxon>Streptophyta</taxon>
        <taxon>Embryophyta</taxon>
        <taxon>Tracheophyta</taxon>
        <taxon>Spermatophyta</taxon>
        <taxon>Magnoliopsida</taxon>
        <taxon>Liliopsida</taxon>
        <taxon>Araceae</taxon>
        <taxon>Aroideae</taxon>
        <taxon>Colocasieae</taxon>
        <taxon>Colocasia</taxon>
    </lineage>
</organism>
<dbReference type="AlphaFoldDB" id="A0A843VXU9"/>
<feature type="non-terminal residue" evidence="1">
    <location>
        <position position="156"/>
    </location>
</feature>
<keyword evidence="2" id="KW-1185">Reference proteome</keyword>
<evidence type="ECO:0000313" key="2">
    <source>
        <dbReference type="Proteomes" id="UP000652761"/>
    </source>
</evidence>
<feature type="non-terminal residue" evidence="1">
    <location>
        <position position="1"/>
    </location>
</feature>
<reference evidence="1" key="1">
    <citation type="submission" date="2017-07" db="EMBL/GenBank/DDBJ databases">
        <title>Taro Niue Genome Assembly and Annotation.</title>
        <authorList>
            <person name="Atibalentja N."/>
            <person name="Keating K."/>
            <person name="Fields C.J."/>
        </authorList>
    </citation>
    <scope>NUCLEOTIDE SEQUENCE</scope>
    <source>
        <strain evidence="1">Niue_2</strain>
        <tissue evidence="1">Leaf</tissue>
    </source>
</reference>
<dbReference type="Proteomes" id="UP000652761">
    <property type="component" value="Unassembled WGS sequence"/>
</dbReference>
<dbReference type="EMBL" id="NMUH01002310">
    <property type="protein sequence ID" value="MQL99187.1"/>
    <property type="molecule type" value="Genomic_DNA"/>
</dbReference>
<name>A0A843VXU9_COLES</name>
<protein>
    <submittedName>
        <fullName evidence="1">Uncharacterized protein</fullName>
    </submittedName>
</protein>
<evidence type="ECO:0000313" key="1">
    <source>
        <dbReference type="EMBL" id="MQL99187.1"/>
    </source>
</evidence>
<comment type="caution">
    <text evidence="1">The sequence shown here is derived from an EMBL/GenBank/DDBJ whole genome shotgun (WGS) entry which is preliminary data.</text>
</comment>
<proteinExistence type="predicted"/>
<sequence>RSVSTHKQTVSTPLASTILNAFWDSHLVSTHRWTVSTPLEIPKHTQPNSGAVVYFEQDLFGRPSPDRTGWGCPETALGGPWNALSCHSVFESCLKTRGLKAGALASEWVKNGLYKALMGPRDQEARNSLHTFPPRSHAGMRIAALESGGLLGRHSH</sequence>
<gene>
    <name evidence="1" type="ORF">Taro_031902</name>
</gene>
<accession>A0A843VXU9</accession>